<protein>
    <recommendedName>
        <fullName evidence="5">Secreted protein</fullName>
    </recommendedName>
</protein>
<sequence length="110" mass="11975">MRRVQRADSGGFQVKFVLFMVMVVAAVVFGLPQKAASFLDSVLCPLRGGADCESVEAVNDVDDPLDPEQDAFPPAQEQDPFAPTGDGEETWPEAFDRIVEGVDELMSLSR</sequence>
<evidence type="ECO:0000313" key="3">
    <source>
        <dbReference type="EMBL" id="MFC3998307.1"/>
    </source>
</evidence>
<dbReference type="RefSeq" id="WP_378536050.1">
    <property type="nucleotide sequence ID" value="NZ_JBHSBH010000013.1"/>
</dbReference>
<dbReference type="EMBL" id="JBHSBH010000013">
    <property type="protein sequence ID" value="MFC3998307.1"/>
    <property type="molecule type" value="Genomic_DNA"/>
</dbReference>
<reference evidence="4" key="1">
    <citation type="journal article" date="2019" name="Int. J. Syst. Evol. Microbiol.">
        <title>The Global Catalogue of Microorganisms (GCM) 10K type strain sequencing project: providing services to taxonomists for standard genome sequencing and annotation.</title>
        <authorList>
            <consortium name="The Broad Institute Genomics Platform"/>
            <consortium name="The Broad Institute Genome Sequencing Center for Infectious Disease"/>
            <person name="Wu L."/>
            <person name="Ma J."/>
        </authorList>
    </citation>
    <scope>NUCLEOTIDE SEQUENCE [LARGE SCALE GENOMIC DNA]</scope>
    <source>
        <strain evidence="4">TBRC 1826</strain>
    </source>
</reference>
<proteinExistence type="predicted"/>
<feature type="region of interest" description="Disordered" evidence="1">
    <location>
        <begin position="60"/>
        <end position="90"/>
    </location>
</feature>
<evidence type="ECO:0000313" key="4">
    <source>
        <dbReference type="Proteomes" id="UP001595847"/>
    </source>
</evidence>
<evidence type="ECO:0000256" key="2">
    <source>
        <dbReference type="SAM" id="Phobius"/>
    </source>
</evidence>
<feature type="compositionally biased region" description="Acidic residues" evidence="1">
    <location>
        <begin position="60"/>
        <end position="69"/>
    </location>
</feature>
<comment type="caution">
    <text evidence="3">The sequence shown here is derived from an EMBL/GenBank/DDBJ whole genome shotgun (WGS) entry which is preliminary data.</text>
</comment>
<gene>
    <name evidence="3" type="ORF">ACFOVU_20445</name>
</gene>
<evidence type="ECO:0000256" key="1">
    <source>
        <dbReference type="SAM" id="MobiDB-lite"/>
    </source>
</evidence>
<keyword evidence="4" id="KW-1185">Reference proteome</keyword>
<name>A0ABV8FTH1_9ACTN</name>
<keyword evidence="2" id="KW-0472">Membrane</keyword>
<keyword evidence="2" id="KW-1133">Transmembrane helix</keyword>
<keyword evidence="2" id="KW-0812">Transmembrane</keyword>
<accession>A0ABV8FTH1</accession>
<organism evidence="3 4">
    <name type="scientific">Nocardiopsis sediminis</name>
    <dbReference type="NCBI Taxonomy" id="1778267"/>
    <lineage>
        <taxon>Bacteria</taxon>
        <taxon>Bacillati</taxon>
        <taxon>Actinomycetota</taxon>
        <taxon>Actinomycetes</taxon>
        <taxon>Streptosporangiales</taxon>
        <taxon>Nocardiopsidaceae</taxon>
        <taxon>Nocardiopsis</taxon>
    </lineage>
</organism>
<feature type="transmembrane region" description="Helical" evidence="2">
    <location>
        <begin position="12"/>
        <end position="31"/>
    </location>
</feature>
<evidence type="ECO:0008006" key="5">
    <source>
        <dbReference type="Google" id="ProtNLM"/>
    </source>
</evidence>
<dbReference type="Proteomes" id="UP001595847">
    <property type="component" value="Unassembled WGS sequence"/>
</dbReference>